<organism evidence="1 2">
    <name type="scientific">Allostreptomyces psammosilenae</name>
    <dbReference type="NCBI Taxonomy" id="1892865"/>
    <lineage>
        <taxon>Bacteria</taxon>
        <taxon>Bacillati</taxon>
        <taxon>Actinomycetota</taxon>
        <taxon>Actinomycetes</taxon>
        <taxon>Kitasatosporales</taxon>
        <taxon>Streptomycetaceae</taxon>
        <taxon>Allostreptomyces</taxon>
    </lineage>
</organism>
<evidence type="ECO:0000313" key="2">
    <source>
        <dbReference type="Proteomes" id="UP000567795"/>
    </source>
</evidence>
<dbReference type="RefSeq" id="WP_246451203.1">
    <property type="nucleotide sequence ID" value="NZ_JACBZD010000001.1"/>
</dbReference>
<sequence>MTDPPDPPATTATRPRLTTTRPRLLLNAQPFGFGPSAAIAVLAAELAPACDRLGYIGAGHTLDLQRTPPHHALHDTTGLPERDLLARLERLAPDYDLFVTAMDFEMAALARRAGWRVAIYDALTWYWPTIPAVANEATVYLAQDFFGVRERVASLPALRDHTVIVPPAIPPRLHREPGRHVLLNLGGLCNPFWRPDDAAAYARLMTTAARAAHPADQPLVIATSRDVADRLGDPAARTYDHDEVLHLMSTAAHAWMTPGLGNIYDAAATGVPTLWLPSANNTHPRQAHQLALHGYCDAHVDWADLALPVDYDQPDPTTSRELTRIVHHVSTTPRLRDRLTTLLAAHTTTLAATPTGRARPLTARFGHTGTHPAATALLHSATHAP</sequence>
<gene>
    <name evidence="1" type="ORF">FHU37_004250</name>
</gene>
<evidence type="ECO:0000313" key="1">
    <source>
        <dbReference type="EMBL" id="NYI07307.1"/>
    </source>
</evidence>
<reference evidence="1 2" key="1">
    <citation type="submission" date="2020-07" db="EMBL/GenBank/DDBJ databases">
        <title>Sequencing the genomes of 1000 actinobacteria strains.</title>
        <authorList>
            <person name="Klenk H.-P."/>
        </authorList>
    </citation>
    <scope>NUCLEOTIDE SEQUENCE [LARGE SCALE GENOMIC DNA]</scope>
    <source>
        <strain evidence="1 2">DSM 42178</strain>
    </source>
</reference>
<dbReference type="Proteomes" id="UP000567795">
    <property type="component" value="Unassembled WGS sequence"/>
</dbReference>
<comment type="caution">
    <text evidence="1">The sequence shown here is derived from an EMBL/GenBank/DDBJ whole genome shotgun (WGS) entry which is preliminary data.</text>
</comment>
<keyword evidence="2" id="KW-1185">Reference proteome</keyword>
<protein>
    <recommendedName>
        <fullName evidence="3">Glycosyltransferase</fullName>
    </recommendedName>
</protein>
<name>A0A852ZZP4_9ACTN</name>
<dbReference type="EMBL" id="JACBZD010000001">
    <property type="protein sequence ID" value="NYI07307.1"/>
    <property type="molecule type" value="Genomic_DNA"/>
</dbReference>
<dbReference type="AlphaFoldDB" id="A0A852ZZP4"/>
<proteinExistence type="predicted"/>
<accession>A0A852ZZP4</accession>
<evidence type="ECO:0008006" key="3">
    <source>
        <dbReference type="Google" id="ProtNLM"/>
    </source>
</evidence>